<dbReference type="PROSITE" id="PS51257">
    <property type="entry name" value="PROKAR_LIPOPROTEIN"/>
    <property type="match status" value="1"/>
</dbReference>
<dbReference type="Proteomes" id="UP000436694">
    <property type="component" value="Unassembled WGS sequence"/>
</dbReference>
<keyword evidence="1" id="KW-0677">Repeat</keyword>
<evidence type="ECO:0000256" key="3">
    <source>
        <dbReference type="PROSITE-ProRule" id="PRU00339"/>
    </source>
</evidence>
<proteinExistence type="predicted"/>
<dbReference type="Gene3D" id="1.25.40.10">
    <property type="entry name" value="Tetratricopeptide repeat domain"/>
    <property type="match status" value="1"/>
</dbReference>
<comment type="caution">
    <text evidence="5">The sequence shown here is derived from an EMBL/GenBank/DDBJ whole genome shotgun (WGS) entry which is preliminary data.</text>
</comment>
<sequence length="183" mass="20354">MRILAFIGLLPVSAWAACPAAPDHQAALDALIGKVQSAPNEGAAQQLSNEMWQYWADAPDEVSQEILDRGMRRRRGYDFLGALEDFSTLIDYCPDYAEGYNQRAFVYFLQQDYQAALPDLERALELSPRHVAAMSGQALVLLGLERFAEARRVLHKAMRLNPWLPERGLIAPGGPLATGEQEL</sequence>
<evidence type="ECO:0000256" key="1">
    <source>
        <dbReference type="ARBA" id="ARBA00022737"/>
    </source>
</evidence>
<dbReference type="PANTHER" id="PTHR44858">
    <property type="entry name" value="TETRATRICOPEPTIDE REPEAT PROTEIN 6"/>
    <property type="match status" value="1"/>
</dbReference>
<feature type="chain" id="PRO_5032838057" evidence="4">
    <location>
        <begin position="17"/>
        <end position="183"/>
    </location>
</feature>
<evidence type="ECO:0000313" key="6">
    <source>
        <dbReference type="Proteomes" id="UP000436694"/>
    </source>
</evidence>
<dbReference type="InterPro" id="IPR011990">
    <property type="entry name" value="TPR-like_helical_dom_sf"/>
</dbReference>
<keyword evidence="2 3" id="KW-0802">TPR repeat</keyword>
<reference evidence="5 6" key="1">
    <citation type="submission" date="2019-10" db="EMBL/GenBank/DDBJ databases">
        <title>Epibacterium sp. nov., isolated from seawater.</title>
        <authorList>
            <person name="Zhang X."/>
            <person name="Li N."/>
        </authorList>
    </citation>
    <scope>NUCLEOTIDE SEQUENCE [LARGE SCALE GENOMIC DNA]</scope>
    <source>
        <strain evidence="5 6">SM1969</strain>
    </source>
</reference>
<dbReference type="Pfam" id="PF00515">
    <property type="entry name" value="TPR_1"/>
    <property type="match status" value="1"/>
</dbReference>
<dbReference type="RefSeq" id="WP_153547562.1">
    <property type="nucleotide sequence ID" value="NZ_WIXK01000004.1"/>
</dbReference>
<name>A0A844B0K1_9RHOB</name>
<evidence type="ECO:0000256" key="4">
    <source>
        <dbReference type="SAM" id="SignalP"/>
    </source>
</evidence>
<feature type="signal peptide" evidence="4">
    <location>
        <begin position="1"/>
        <end position="16"/>
    </location>
</feature>
<dbReference type="InterPro" id="IPR019734">
    <property type="entry name" value="TPR_rpt"/>
</dbReference>
<dbReference type="SUPFAM" id="SSF48452">
    <property type="entry name" value="TPR-like"/>
    <property type="match status" value="1"/>
</dbReference>
<dbReference type="InterPro" id="IPR050498">
    <property type="entry name" value="Ycf3"/>
</dbReference>
<keyword evidence="6" id="KW-1185">Reference proteome</keyword>
<dbReference type="PANTHER" id="PTHR44858:SF1">
    <property type="entry name" value="UDP-N-ACETYLGLUCOSAMINE--PEPTIDE N-ACETYLGLUCOSAMINYLTRANSFERASE SPINDLY-RELATED"/>
    <property type="match status" value="1"/>
</dbReference>
<dbReference type="PROSITE" id="PS50005">
    <property type="entry name" value="TPR"/>
    <property type="match status" value="1"/>
</dbReference>
<evidence type="ECO:0000313" key="5">
    <source>
        <dbReference type="EMBL" id="MQY42926.1"/>
    </source>
</evidence>
<dbReference type="EMBL" id="WIXK01000004">
    <property type="protein sequence ID" value="MQY42926.1"/>
    <property type="molecule type" value="Genomic_DNA"/>
</dbReference>
<accession>A0A844B0K1</accession>
<gene>
    <name evidence="5" type="ORF">GG681_09745</name>
</gene>
<protein>
    <submittedName>
        <fullName evidence="5">Tetratricopeptide repeat protein</fullName>
    </submittedName>
</protein>
<dbReference type="SMART" id="SM00028">
    <property type="entry name" value="TPR"/>
    <property type="match status" value="2"/>
</dbReference>
<keyword evidence="4" id="KW-0732">Signal</keyword>
<evidence type="ECO:0000256" key="2">
    <source>
        <dbReference type="ARBA" id="ARBA00022803"/>
    </source>
</evidence>
<feature type="repeat" description="TPR" evidence="3">
    <location>
        <begin position="97"/>
        <end position="130"/>
    </location>
</feature>
<organism evidence="5 6">
    <name type="scientific">Tritonibacter aquimaris</name>
    <dbReference type="NCBI Taxonomy" id="2663379"/>
    <lineage>
        <taxon>Bacteria</taxon>
        <taxon>Pseudomonadati</taxon>
        <taxon>Pseudomonadota</taxon>
        <taxon>Alphaproteobacteria</taxon>
        <taxon>Rhodobacterales</taxon>
        <taxon>Paracoccaceae</taxon>
        <taxon>Tritonibacter</taxon>
    </lineage>
</organism>
<dbReference type="AlphaFoldDB" id="A0A844B0K1"/>